<feature type="domain" description="Dihydroneopterin aldolase/epimerase" evidence="7">
    <location>
        <begin position="15"/>
        <end position="127"/>
    </location>
</feature>
<dbReference type="InterPro" id="IPR006157">
    <property type="entry name" value="FolB_dom"/>
</dbReference>
<evidence type="ECO:0000256" key="5">
    <source>
        <dbReference type="ARBA" id="ARBA00023239"/>
    </source>
</evidence>
<comment type="caution">
    <text evidence="8">The sequence shown here is derived from an EMBL/GenBank/DDBJ whole genome shotgun (WGS) entry which is preliminary data.</text>
</comment>
<reference evidence="8 9" key="1">
    <citation type="submission" date="2019-12" db="EMBL/GenBank/DDBJ databases">
        <title>Auraticoccus cholistani sp. nov., an actinomycete isolated from soil of Cholistan desert.</title>
        <authorList>
            <person name="Cheema M.T."/>
        </authorList>
    </citation>
    <scope>NUCLEOTIDE SEQUENCE [LARGE SCALE GENOMIC DNA]</scope>
    <source>
        <strain evidence="8 9">F435</strain>
    </source>
</reference>
<evidence type="ECO:0000256" key="2">
    <source>
        <dbReference type="ARBA" id="ARBA00005013"/>
    </source>
</evidence>
<proteinExistence type="inferred from homology"/>
<dbReference type="CDD" id="cd00534">
    <property type="entry name" value="DHNA_DHNTPE"/>
    <property type="match status" value="1"/>
</dbReference>
<evidence type="ECO:0000256" key="4">
    <source>
        <dbReference type="ARBA" id="ARBA00022909"/>
    </source>
</evidence>
<protein>
    <recommendedName>
        <fullName evidence="6">7,8-dihydroneopterin aldolase</fullName>
        <ecNumber evidence="6">4.1.2.25</ecNumber>
    </recommendedName>
</protein>
<dbReference type="Pfam" id="PF02152">
    <property type="entry name" value="FolB"/>
    <property type="match status" value="1"/>
</dbReference>
<dbReference type="Proteomes" id="UP000435304">
    <property type="component" value="Unassembled WGS sequence"/>
</dbReference>
<dbReference type="PANTHER" id="PTHR42844">
    <property type="entry name" value="DIHYDRONEOPTERIN ALDOLASE 1-RELATED"/>
    <property type="match status" value="1"/>
</dbReference>
<evidence type="ECO:0000256" key="6">
    <source>
        <dbReference type="RuleBase" id="RU362079"/>
    </source>
</evidence>
<accession>A0A6A9UYQ9</accession>
<dbReference type="NCBIfam" id="TIGR00525">
    <property type="entry name" value="folB"/>
    <property type="match status" value="1"/>
</dbReference>
<evidence type="ECO:0000256" key="1">
    <source>
        <dbReference type="ARBA" id="ARBA00001353"/>
    </source>
</evidence>
<dbReference type="RefSeq" id="WP_156610964.1">
    <property type="nucleotide sequence ID" value="NZ_WPCU01000009.1"/>
</dbReference>
<dbReference type="FunFam" id="3.30.1130.10:FF:000003">
    <property type="entry name" value="7,8-dihydroneopterin aldolase"/>
    <property type="match status" value="1"/>
</dbReference>
<keyword evidence="9" id="KW-1185">Reference proteome</keyword>
<dbReference type="AlphaFoldDB" id="A0A6A9UYQ9"/>
<dbReference type="GO" id="GO:0046656">
    <property type="term" value="P:folic acid biosynthetic process"/>
    <property type="evidence" value="ECO:0007669"/>
    <property type="project" value="UniProtKB-UniRule"/>
</dbReference>
<name>A0A6A9UYQ9_9ACTN</name>
<dbReference type="SUPFAM" id="SSF55620">
    <property type="entry name" value="Tetrahydrobiopterin biosynthesis enzymes-like"/>
    <property type="match status" value="1"/>
</dbReference>
<comment type="function">
    <text evidence="6">Catalyzes the conversion of 7,8-dihydroneopterin to 6-hydroxymethyl-7,8-dihydropterin.</text>
</comment>
<dbReference type="Gene3D" id="3.30.1130.10">
    <property type="match status" value="1"/>
</dbReference>
<dbReference type="PANTHER" id="PTHR42844:SF1">
    <property type="entry name" value="DIHYDRONEOPTERIN ALDOLASE 1-RELATED"/>
    <property type="match status" value="1"/>
</dbReference>
<gene>
    <name evidence="8" type="primary">folB</name>
    <name evidence="8" type="ORF">GC722_13260</name>
</gene>
<comment type="catalytic activity">
    <reaction evidence="1 6">
        <text>7,8-dihydroneopterin = 6-hydroxymethyl-7,8-dihydropterin + glycolaldehyde</text>
        <dbReference type="Rhea" id="RHEA:10540"/>
        <dbReference type="ChEBI" id="CHEBI:17001"/>
        <dbReference type="ChEBI" id="CHEBI:17071"/>
        <dbReference type="ChEBI" id="CHEBI:44841"/>
        <dbReference type="EC" id="4.1.2.25"/>
    </reaction>
</comment>
<dbReference type="GO" id="GO:0046654">
    <property type="term" value="P:tetrahydrofolate biosynthetic process"/>
    <property type="evidence" value="ECO:0007669"/>
    <property type="project" value="UniProtKB-UniRule"/>
</dbReference>
<dbReference type="UniPathway" id="UPA00077">
    <property type="reaction ID" value="UER00154"/>
</dbReference>
<organism evidence="8 9">
    <name type="scientific">Auraticoccus cholistanensis</name>
    <dbReference type="NCBI Taxonomy" id="2656650"/>
    <lineage>
        <taxon>Bacteria</taxon>
        <taxon>Bacillati</taxon>
        <taxon>Actinomycetota</taxon>
        <taxon>Actinomycetes</taxon>
        <taxon>Propionibacteriales</taxon>
        <taxon>Propionibacteriaceae</taxon>
        <taxon>Auraticoccus</taxon>
    </lineage>
</organism>
<dbReference type="NCBIfam" id="TIGR00526">
    <property type="entry name" value="folB_dom"/>
    <property type="match status" value="1"/>
</dbReference>
<dbReference type="EMBL" id="WPCU01000009">
    <property type="protein sequence ID" value="MVA76984.1"/>
    <property type="molecule type" value="Genomic_DNA"/>
</dbReference>
<dbReference type="GO" id="GO:0004150">
    <property type="term" value="F:dihydroneopterin aldolase activity"/>
    <property type="evidence" value="ECO:0007669"/>
    <property type="project" value="UniProtKB-UniRule"/>
</dbReference>
<comment type="similarity">
    <text evidence="3 6">Belongs to the DHNA family.</text>
</comment>
<evidence type="ECO:0000313" key="8">
    <source>
        <dbReference type="EMBL" id="MVA76984.1"/>
    </source>
</evidence>
<evidence type="ECO:0000259" key="7">
    <source>
        <dbReference type="SMART" id="SM00905"/>
    </source>
</evidence>
<keyword evidence="5 6" id="KW-0456">Lyase</keyword>
<dbReference type="SMART" id="SM00905">
    <property type="entry name" value="FolB"/>
    <property type="match status" value="1"/>
</dbReference>
<dbReference type="EC" id="4.1.2.25" evidence="6"/>
<evidence type="ECO:0000313" key="9">
    <source>
        <dbReference type="Proteomes" id="UP000435304"/>
    </source>
</evidence>
<sequence>MQPEHGQAVDEPDRVTVRGIRGYGRHGVHDFEREVGQPFLVDLTCWLDSTRAAREDDLEATVHYGILSQRVLADIEGEPLQLIESLAERVATTALSFAPVTRVEVTVHKPQAPVGVPVDDVSVTLTRSKPS</sequence>
<dbReference type="InterPro" id="IPR006156">
    <property type="entry name" value="Dihydroneopterin_aldolase"/>
</dbReference>
<comment type="pathway">
    <text evidence="2 6">Cofactor biosynthesis; tetrahydrofolate biosynthesis; 2-amino-4-hydroxy-6-hydroxymethyl-7,8-dihydropteridine diphosphate from 7,8-dihydroneopterin triphosphate: step 3/4.</text>
</comment>
<evidence type="ECO:0000256" key="3">
    <source>
        <dbReference type="ARBA" id="ARBA00005708"/>
    </source>
</evidence>
<keyword evidence="4 6" id="KW-0289">Folate biosynthesis</keyword>
<dbReference type="GO" id="GO:0005737">
    <property type="term" value="C:cytoplasm"/>
    <property type="evidence" value="ECO:0007669"/>
    <property type="project" value="TreeGrafter"/>
</dbReference>
<dbReference type="InterPro" id="IPR043133">
    <property type="entry name" value="GTP-CH-I_C/QueF"/>
</dbReference>